<proteinExistence type="predicted"/>
<dbReference type="EMBL" id="JAAIUW010000012">
    <property type="protein sequence ID" value="KAF7806235.1"/>
    <property type="molecule type" value="Genomic_DNA"/>
</dbReference>
<evidence type="ECO:0000313" key="2">
    <source>
        <dbReference type="Proteomes" id="UP000634136"/>
    </source>
</evidence>
<keyword evidence="2" id="KW-1185">Reference proteome</keyword>
<organism evidence="1 2">
    <name type="scientific">Senna tora</name>
    <dbReference type="NCBI Taxonomy" id="362788"/>
    <lineage>
        <taxon>Eukaryota</taxon>
        <taxon>Viridiplantae</taxon>
        <taxon>Streptophyta</taxon>
        <taxon>Embryophyta</taxon>
        <taxon>Tracheophyta</taxon>
        <taxon>Spermatophyta</taxon>
        <taxon>Magnoliopsida</taxon>
        <taxon>eudicotyledons</taxon>
        <taxon>Gunneridae</taxon>
        <taxon>Pentapetalae</taxon>
        <taxon>rosids</taxon>
        <taxon>fabids</taxon>
        <taxon>Fabales</taxon>
        <taxon>Fabaceae</taxon>
        <taxon>Caesalpinioideae</taxon>
        <taxon>Cassia clade</taxon>
        <taxon>Senna</taxon>
    </lineage>
</organism>
<sequence>MRQKDGNLTKCEKTVILVRVLETTGKAGKDERKKLKKMKQCQEPSFYSSLGLGGTADKKD</sequence>
<gene>
    <name evidence="1" type="ORF">G2W53_038396</name>
</gene>
<dbReference type="AlphaFoldDB" id="A0A834SNZ5"/>
<protein>
    <submittedName>
        <fullName evidence="1">Uncharacterized protein</fullName>
    </submittedName>
</protein>
<evidence type="ECO:0000313" key="1">
    <source>
        <dbReference type="EMBL" id="KAF7806235.1"/>
    </source>
</evidence>
<comment type="caution">
    <text evidence="1">The sequence shown here is derived from an EMBL/GenBank/DDBJ whole genome shotgun (WGS) entry which is preliminary data.</text>
</comment>
<name>A0A834SNZ5_9FABA</name>
<reference evidence="1" key="1">
    <citation type="submission" date="2020-09" db="EMBL/GenBank/DDBJ databases">
        <title>Genome-Enabled Discovery of Anthraquinone Biosynthesis in Senna tora.</title>
        <authorList>
            <person name="Kang S.-H."/>
            <person name="Pandey R.P."/>
            <person name="Lee C.-M."/>
            <person name="Sim J.-S."/>
            <person name="Jeong J.-T."/>
            <person name="Choi B.-S."/>
            <person name="Jung M."/>
            <person name="Ginzburg D."/>
            <person name="Zhao K."/>
            <person name="Won S.Y."/>
            <person name="Oh T.-J."/>
            <person name="Yu Y."/>
            <person name="Kim N.-H."/>
            <person name="Lee O.R."/>
            <person name="Lee T.-H."/>
            <person name="Bashyal P."/>
            <person name="Kim T.-S."/>
            <person name="Lee W.-H."/>
            <person name="Kawkins C."/>
            <person name="Kim C.-K."/>
            <person name="Kim J.S."/>
            <person name="Ahn B.O."/>
            <person name="Rhee S.Y."/>
            <person name="Sohng J.K."/>
        </authorList>
    </citation>
    <scope>NUCLEOTIDE SEQUENCE</scope>
    <source>
        <tissue evidence="1">Leaf</tissue>
    </source>
</reference>
<dbReference type="Proteomes" id="UP000634136">
    <property type="component" value="Unassembled WGS sequence"/>
</dbReference>
<accession>A0A834SNZ5</accession>